<feature type="region of interest" description="Disordered" evidence="1">
    <location>
        <begin position="42"/>
        <end position="61"/>
    </location>
</feature>
<dbReference type="SUPFAM" id="SSF49785">
    <property type="entry name" value="Galactose-binding domain-like"/>
    <property type="match status" value="1"/>
</dbReference>
<name>A0A1H5VTB6_9ACTN</name>
<dbReference type="Gene3D" id="2.115.10.20">
    <property type="entry name" value="Glycosyl hydrolase domain, family 43"/>
    <property type="match status" value="2"/>
</dbReference>
<keyword evidence="2" id="KW-0732">Signal</keyword>
<dbReference type="OrthoDB" id="273319at2"/>
<feature type="chain" id="PRO_5009287600" evidence="2">
    <location>
        <begin position="38"/>
        <end position="548"/>
    </location>
</feature>
<dbReference type="SUPFAM" id="SSF75005">
    <property type="entry name" value="Arabinanase/levansucrase/invertase"/>
    <property type="match status" value="1"/>
</dbReference>
<dbReference type="EMBL" id="FNVU01000002">
    <property type="protein sequence ID" value="SEF90559.1"/>
    <property type="molecule type" value="Genomic_DNA"/>
</dbReference>
<evidence type="ECO:0000256" key="1">
    <source>
        <dbReference type="SAM" id="MobiDB-lite"/>
    </source>
</evidence>
<dbReference type="Proteomes" id="UP000236754">
    <property type="component" value="Unassembled WGS sequence"/>
</dbReference>
<reference evidence="4 5" key="1">
    <citation type="submission" date="2016-10" db="EMBL/GenBank/DDBJ databases">
        <authorList>
            <person name="de Groot N.N."/>
        </authorList>
    </citation>
    <scope>NUCLEOTIDE SEQUENCE [LARGE SCALE GENOMIC DNA]</scope>
    <source>
        <strain evidence="4 5">CGMCC 4.2023</strain>
    </source>
</reference>
<dbReference type="RefSeq" id="WP_103884563.1">
    <property type="nucleotide sequence ID" value="NZ_FNVU01000002.1"/>
</dbReference>
<dbReference type="PROSITE" id="PS51318">
    <property type="entry name" value="TAT"/>
    <property type="match status" value="1"/>
</dbReference>
<dbReference type="InterPro" id="IPR008979">
    <property type="entry name" value="Galactose-bd-like_sf"/>
</dbReference>
<dbReference type="InterPro" id="IPR000421">
    <property type="entry name" value="FA58C"/>
</dbReference>
<feature type="signal peptide" evidence="2">
    <location>
        <begin position="1"/>
        <end position="37"/>
    </location>
</feature>
<evidence type="ECO:0000313" key="5">
    <source>
        <dbReference type="Proteomes" id="UP000236754"/>
    </source>
</evidence>
<dbReference type="PROSITE" id="PS50022">
    <property type="entry name" value="FA58C_3"/>
    <property type="match status" value="1"/>
</dbReference>
<dbReference type="InterPro" id="IPR006311">
    <property type="entry name" value="TAT_signal"/>
</dbReference>
<feature type="domain" description="F5/8 type C" evidence="3">
    <location>
        <begin position="396"/>
        <end position="534"/>
    </location>
</feature>
<dbReference type="Pfam" id="PF00754">
    <property type="entry name" value="F5_F8_type_C"/>
    <property type="match status" value="1"/>
</dbReference>
<gene>
    <name evidence="4" type="ORF">SAMN05216223_102431</name>
</gene>
<organism evidence="4 5">
    <name type="scientific">Actinacidiphila yanglinensis</name>
    <dbReference type="NCBI Taxonomy" id="310779"/>
    <lineage>
        <taxon>Bacteria</taxon>
        <taxon>Bacillati</taxon>
        <taxon>Actinomycetota</taxon>
        <taxon>Actinomycetes</taxon>
        <taxon>Kitasatosporales</taxon>
        <taxon>Streptomycetaceae</taxon>
        <taxon>Actinacidiphila</taxon>
    </lineage>
</organism>
<dbReference type="InterPro" id="IPR023296">
    <property type="entry name" value="Glyco_hydro_beta-prop_sf"/>
</dbReference>
<evidence type="ECO:0000256" key="2">
    <source>
        <dbReference type="SAM" id="SignalP"/>
    </source>
</evidence>
<dbReference type="Gene3D" id="2.60.120.260">
    <property type="entry name" value="Galactose-binding domain-like"/>
    <property type="match status" value="1"/>
</dbReference>
<proteinExistence type="predicted"/>
<dbReference type="AlphaFoldDB" id="A0A1H5VTB6"/>
<sequence length="548" mass="58731">MERSVESGLTRRRLLGIAGGAGAAAAASLAASGPVWAAAPAPGGSFQGEPGRPIGSASCPPPAPGWLPSYLDGRPVATRRLDARDAGPVLRHGDGPGRCDVYGARDVWVYQDGGTYYMNYDGAGDDGWLASLATSGDGVRWTKKGAVLQLGPPGAPDSGSASYGVTYEAAPGDWHMFYLGTPNTTPPPDRIPAFPYLTLKAHGDGPAGPWTKQPDVVPFSPQPGTYYETTASPGQVVRHGGEYLQFFSASRQDDGATRRTIGIARTRDLDGPWQVDPEPIVPLDEQIENTSLYHEPANDTWFLFTDHIALDAFGEYTDAIWVYWTRDLDHWDPQDKAVVLDRTNCAWSPYVVGLPSVVPVGGRLAVFYDGRPAPDVSHMGRDVGLAWLELPLSPPAGPPGPDLARGARVTASSTYPGYAAERAVDGRTSTELGGDYGWSNAEGTELPQWLELDLGGDRTVARVDLYTTSGYELRDYRVQRWDGGGWTDVAAVSGNTAAYRVHAFAPVRCRRLRVLCESGPDRQPGYVRINEIGIHRTPGGAPGPCRTS</sequence>
<evidence type="ECO:0000259" key="3">
    <source>
        <dbReference type="PROSITE" id="PS50022"/>
    </source>
</evidence>
<evidence type="ECO:0000313" key="4">
    <source>
        <dbReference type="EMBL" id="SEF90559.1"/>
    </source>
</evidence>
<keyword evidence="5" id="KW-1185">Reference proteome</keyword>
<protein>
    <submittedName>
        <fullName evidence="4">F5/8 type C domain-containing protein</fullName>
    </submittedName>
</protein>
<accession>A0A1H5VTB6</accession>